<dbReference type="Proteomes" id="UP000664495">
    <property type="component" value="Unassembled WGS sequence"/>
</dbReference>
<feature type="region of interest" description="Disordered" evidence="1">
    <location>
        <begin position="43"/>
        <end position="79"/>
    </location>
</feature>
<feature type="compositionally biased region" description="Polar residues" evidence="1">
    <location>
        <begin position="46"/>
        <end position="56"/>
    </location>
</feature>
<evidence type="ECO:0000259" key="3">
    <source>
        <dbReference type="Pfam" id="PF13007"/>
    </source>
</evidence>
<proteinExistence type="predicted"/>
<keyword evidence="5" id="KW-1185">Reference proteome</keyword>
<protein>
    <submittedName>
        <fullName evidence="4">IS66 family transposase</fullName>
    </submittedName>
</protein>
<evidence type="ECO:0000256" key="1">
    <source>
        <dbReference type="SAM" id="MobiDB-lite"/>
    </source>
</evidence>
<sequence length="510" mass="59137">MNNKKLEQKNKELTEQFQLVLEQNHYLQEQLFVLQRQMYGRKKENTPSVEGQTNLFDSDPFKEPEQTGQESQESIKVRSFRRKKSSGKKALSLAHLPSKHLHYCLEGEDCLCDACGSQLTEIGSTIVREEPLFIPAHIEKKLVHQHAYKCCACEKKSGSTPIKKARVPKPLLNNSFGSPTMVAQTIIEKYVKKVPAYRQENEWKTFGFPLDRQKITNWHLLATDYVLEPVYQLLKETLQKQEVLHADETTYTVLDVPKATTYYWLYTSGKSETHPIVLYQHELSRKHELPQKFLDRFTGYLHSDAYSAYGKISQVKNVYCWAHVRRKFHEAIGSQPQKYSTALMGERYCDLLFKEEKKMRHLSPVERQKQREQWIKPIVDEFFSWAANLHILPRSKLGEAVGYLLKYKEGLCTFLTDGRLETTNNRAERAVKELVIGRKNWLFSKSEKGAQASGIILSILRTAVENGLDPRKYLVYLFEQIPNLPSLTKTALAAYLPWNQTVQAYCRASY</sequence>
<evidence type="ECO:0000313" key="5">
    <source>
        <dbReference type="Proteomes" id="UP000664495"/>
    </source>
</evidence>
<dbReference type="InterPro" id="IPR004291">
    <property type="entry name" value="Transposase_IS66_central"/>
</dbReference>
<evidence type="ECO:0000313" key="4">
    <source>
        <dbReference type="EMBL" id="MBO0454381.1"/>
    </source>
</evidence>
<gene>
    <name evidence="4" type="ORF">JZO85_19160</name>
</gene>
<organism evidence="4 5">
    <name type="scientific">Candidatus Enterococcus murrayae</name>
    <dbReference type="NCBI Taxonomy" id="2815321"/>
    <lineage>
        <taxon>Bacteria</taxon>
        <taxon>Bacillati</taxon>
        <taxon>Bacillota</taxon>
        <taxon>Bacilli</taxon>
        <taxon>Lactobacillales</taxon>
        <taxon>Enterococcaceae</taxon>
        <taxon>Enterococcus</taxon>
    </lineage>
</organism>
<feature type="domain" description="Transposase IS66 central" evidence="2">
    <location>
        <begin position="178"/>
        <end position="452"/>
    </location>
</feature>
<feature type="domain" description="Transposase TnpC homeodomain" evidence="3">
    <location>
        <begin position="27"/>
        <end position="97"/>
    </location>
</feature>
<dbReference type="Pfam" id="PF03050">
    <property type="entry name" value="DDE_Tnp_IS66"/>
    <property type="match status" value="1"/>
</dbReference>
<dbReference type="NCBIfam" id="NF033517">
    <property type="entry name" value="transpos_IS66"/>
    <property type="match status" value="1"/>
</dbReference>
<dbReference type="PANTHER" id="PTHR33678:SF2">
    <property type="match status" value="1"/>
</dbReference>
<dbReference type="InterPro" id="IPR024463">
    <property type="entry name" value="Transposase_TnpC_homeodom"/>
</dbReference>
<reference evidence="4 5" key="1">
    <citation type="submission" date="2021-03" db="EMBL/GenBank/DDBJ databases">
        <title>Enterococcal diversity collection.</title>
        <authorList>
            <person name="Gilmore M.S."/>
            <person name="Schwartzman J."/>
            <person name="Van Tyne D."/>
            <person name="Martin M."/>
            <person name="Earl A.M."/>
            <person name="Manson A.L."/>
            <person name="Straub T."/>
            <person name="Salamzade R."/>
            <person name="Saavedra J."/>
            <person name="Lebreton F."/>
            <person name="Prichula J."/>
            <person name="Schaufler K."/>
            <person name="Gaca A."/>
            <person name="Sgardioli B."/>
            <person name="Wagenaar J."/>
            <person name="Strong T."/>
        </authorList>
    </citation>
    <scope>NUCLEOTIDE SEQUENCE [LARGE SCALE GENOMIC DNA]</scope>
    <source>
        <strain evidence="4 5">MJM16</strain>
    </source>
</reference>
<accession>A0ABS3HLR6</accession>
<evidence type="ECO:0000259" key="2">
    <source>
        <dbReference type="Pfam" id="PF03050"/>
    </source>
</evidence>
<dbReference type="InterPro" id="IPR052344">
    <property type="entry name" value="Transposase-related"/>
</dbReference>
<dbReference type="EMBL" id="JAFLVR010000058">
    <property type="protein sequence ID" value="MBO0454381.1"/>
    <property type="molecule type" value="Genomic_DNA"/>
</dbReference>
<dbReference type="PANTHER" id="PTHR33678">
    <property type="entry name" value="BLL1576 PROTEIN"/>
    <property type="match status" value="1"/>
</dbReference>
<name>A0ABS3HLR6_9ENTE</name>
<dbReference type="Pfam" id="PF13007">
    <property type="entry name" value="LZ_Tnp_IS66"/>
    <property type="match status" value="1"/>
</dbReference>
<comment type="caution">
    <text evidence="4">The sequence shown here is derived from an EMBL/GenBank/DDBJ whole genome shotgun (WGS) entry which is preliminary data.</text>
</comment>